<comment type="caution">
    <text evidence="1">The sequence shown here is derived from an EMBL/GenBank/DDBJ whole genome shotgun (WGS) entry which is preliminary data.</text>
</comment>
<dbReference type="Gene3D" id="1.25.40.20">
    <property type="entry name" value="Ankyrin repeat-containing domain"/>
    <property type="match status" value="2"/>
</dbReference>
<dbReference type="Proteomes" id="UP001632037">
    <property type="component" value="Unassembled WGS sequence"/>
</dbReference>
<evidence type="ECO:0000313" key="2">
    <source>
        <dbReference type="Proteomes" id="UP001632037"/>
    </source>
</evidence>
<dbReference type="Pfam" id="PF13637">
    <property type="entry name" value="Ank_4"/>
    <property type="match status" value="1"/>
</dbReference>
<reference evidence="1 2" key="1">
    <citation type="submission" date="2024-09" db="EMBL/GenBank/DDBJ databases">
        <title>Genome sequencing and assembly of Phytophthora oleae, isolate VK10A, causative agent of rot of olive drupes.</title>
        <authorList>
            <person name="Conti Taguali S."/>
            <person name="Riolo M."/>
            <person name="La Spada F."/>
            <person name="Cacciola S.O."/>
            <person name="Dionisio G."/>
        </authorList>
    </citation>
    <scope>NUCLEOTIDE SEQUENCE [LARGE SCALE GENOMIC DNA]</scope>
    <source>
        <strain evidence="1 2">VK10A</strain>
    </source>
</reference>
<dbReference type="InterPro" id="IPR002110">
    <property type="entry name" value="Ankyrin_rpt"/>
</dbReference>
<proteinExistence type="predicted"/>
<dbReference type="EMBL" id="JBIMZQ010000033">
    <property type="protein sequence ID" value="KAL3662045.1"/>
    <property type="molecule type" value="Genomic_DNA"/>
</dbReference>
<protein>
    <recommendedName>
        <fullName evidence="3">Ankyrin repeat-containing domain</fullName>
    </recommendedName>
</protein>
<organism evidence="1 2">
    <name type="scientific">Phytophthora oleae</name>
    <dbReference type="NCBI Taxonomy" id="2107226"/>
    <lineage>
        <taxon>Eukaryota</taxon>
        <taxon>Sar</taxon>
        <taxon>Stramenopiles</taxon>
        <taxon>Oomycota</taxon>
        <taxon>Peronosporomycetes</taxon>
        <taxon>Peronosporales</taxon>
        <taxon>Peronosporaceae</taxon>
        <taxon>Phytophthora</taxon>
    </lineage>
</organism>
<name>A0ABD3F7T6_9STRA</name>
<dbReference type="SUPFAM" id="SSF48403">
    <property type="entry name" value="Ankyrin repeat"/>
    <property type="match status" value="1"/>
</dbReference>
<gene>
    <name evidence="1" type="ORF">V7S43_012852</name>
</gene>
<evidence type="ECO:0000313" key="1">
    <source>
        <dbReference type="EMBL" id="KAL3662045.1"/>
    </source>
</evidence>
<dbReference type="PANTHER" id="PTHR46586:SF3">
    <property type="entry name" value="ANKYRIN REPEAT-CONTAINING PROTEIN"/>
    <property type="match status" value="1"/>
</dbReference>
<keyword evidence="2" id="KW-1185">Reference proteome</keyword>
<dbReference type="InterPro" id="IPR052050">
    <property type="entry name" value="SecEffector_AnkRepeat"/>
</dbReference>
<sequence length="696" mass="78218">MPFTVVGRILQCKLLGRAPDIVTVIVADFLVADVTIAQACKRTRIGSTLLLDLVWMRSLRDVNSTKWTLAKLLQTERHYYRWAFSRSLVQAIQRGDFAILQWILSHFSNCPIDTEVVEEAARGGNLWALQLLEGDRNHAGIEWSERALGEAASSGNWEFVKWLLRRTGCSRETRRADEEVVACAFEQNNLLLVKWAVEAGFGVGNIMFPDCKLEEWPGRADILRYLLDGGHVPVTNIAGVAVYRAAQFGDLSFLKWLANQFRNQIDIQYWTQALENASESGQFSVVQWIFSNVEGVVRANGPAIAMFAAAQSGNLEAVQWLYKQYGSKLKIDLFQEQDVPDNIGNDEDFIWDEDLVPTTAMDAAAKNGHLVVLQFLDSIDTLSRNKQKKREGRFSSHQVGNYPRCTSFAMDAAATCGHLHVVKWLHSHRTEGCTTLAMDRAAANGHIEVVQWLQTHRTEGCTTAAMDYVASRRFHVPSCDGTHSDVCCLRIAPQSFFEKQLEMLKWLHLHRSEGCTTAAMDGATVNGNLEMLQWLHGNLAIGCTTKAMISAAQLGRLDIIKWLHIHYPKVRTPKAMAKVASNGQLEVVKWLHYHYCKGSVGKSLKNAAAGGHVQLVKWLLPYCNNTSSVVIAMKLALSAENFEVMLLLDARLAHIYTDDDLKEMRSHWFQNHNIRHWFDEKHPASAKEVLTMTGPS</sequence>
<dbReference type="AlphaFoldDB" id="A0ABD3F7T6"/>
<accession>A0ABD3F7T6</accession>
<dbReference type="InterPro" id="IPR036770">
    <property type="entry name" value="Ankyrin_rpt-contain_sf"/>
</dbReference>
<dbReference type="SUPFAM" id="SSF140860">
    <property type="entry name" value="Pseudo ankyrin repeat-like"/>
    <property type="match status" value="2"/>
</dbReference>
<dbReference type="PANTHER" id="PTHR46586">
    <property type="entry name" value="ANKYRIN REPEAT-CONTAINING PROTEIN"/>
    <property type="match status" value="1"/>
</dbReference>
<evidence type="ECO:0008006" key="3">
    <source>
        <dbReference type="Google" id="ProtNLM"/>
    </source>
</evidence>